<reference evidence="4" key="1">
    <citation type="journal article" date="2019" name="Int. J. Syst. Evol. Microbiol.">
        <title>The Global Catalogue of Microorganisms (GCM) 10K type strain sequencing project: providing services to taxonomists for standard genome sequencing and annotation.</title>
        <authorList>
            <consortium name="The Broad Institute Genomics Platform"/>
            <consortium name="The Broad Institute Genome Sequencing Center for Infectious Disease"/>
            <person name="Wu L."/>
            <person name="Ma J."/>
        </authorList>
    </citation>
    <scope>NUCLEOTIDE SEQUENCE [LARGE SCALE GENOMIC DNA]</scope>
    <source>
        <strain evidence="4">CGMCC 4.7330</strain>
    </source>
</reference>
<dbReference type="SUPFAM" id="SSF56349">
    <property type="entry name" value="DNA breaking-rejoining enzymes"/>
    <property type="match status" value="1"/>
</dbReference>
<dbReference type="Gene3D" id="1.10.443.10">
    <property type="entry name" value="Intergrase catalytic core"/>
    <property type="match status" value="1"/>
</dbReference>
<accession>A0ABV8E454</accession>
<dbReference type="PROSITE" id="PS51898">
    <property type="entry name" value="TYR_RECOMBINASE"/>
    <property type="match status" value="1"/>
</dbReference>
<evidence type="ECO:0000313" key="3">
    <source>
        <dbReference type="EMBL" id="MFC3966519.1"/>
    </source>
</evidence>
<dbReference type="InterPro" id="IPR002104">
    <property type="entry name" value="Integrase_catalytic"/>
</dbReference>
<dbReference type="Proteomes" id="UP001595696">
    <property type="component" value="Unassembled WGS sequence"/>
</dbReference>
<dbReference type="RefSeq" id="WP_378617373.1">
    <property type="nucleotide sequence ID" value="NZ_JBHSAX010000034.1"/>
</dbReference>
<evidence type="ECO:0000313" key="4">
    <source>
        <dbReference type="Proteomes" id="UP001595696"/>
    </source>
</evidence>
<proteinExistence type="predicted"/>
<sequence length="103" mass="11304">MAARKPRREDTHMCAAADGEPVLPRTFTGKFHRIRIAAEFPRITLRNLRHTSVSVMLHAGIPASTVAAWHGHDVRMTTAVYSRVYDEGLTAAASAMFGTDKAV</sequence>
<evidence type="ECO:0000259" key="2">
    <source>
        <dbReference type="PROSITE" id="PS51898"/>
    </source>
</evidence>
<feature type="domain" description="Tyr recombinase" evidence="2">
    <location>
        <begin position="1"/>
        <end position="94"/>
    </location>
</feature>
<protein>
    <submittedName>
        <fullName evidence="3">Tyrosine-type recombinase/integrase</fullName>
    </submittedName>
</protein>
<name>A0ABV8E454_9NOCA</name>
<keyword evidence="1" id="KW-0233">DNA recombination</keyword>
<gene>
    <name evidence="3" type="ORF">ACFO0B_31430</name>
</gene>
<comment type="caution">
    <text evidence="3">The sequence shown here is derived from an EMBL/GenBank/DDBJ whole genome shotgun (WGS) entry which is preliminary data.</text>
</comment>
<dbReference type="InterPro" id="IPR013762">
    <property type="entry name" value="Integrase-like_cat_sf"/>
</dbReference>
<dbReference type="InterPro" id="IPR011010">
    <property type="entry name" value="DNA_brk_join_enz"/>
</dbReference>
<evidence type="ECO:0000256" key="1">
    <source>
        <dbReference type="ARBA" id="ARBA00023172"/>
    </source>
</evidence>
<dbReference type="Pfam" id="PF00589">
    <property type="entry name" value="Phage_integrase"/>
    <property type="match status" value="1"/>
</dbReference>
<keyword evidence="4" id="KW-1185">Reference proteome</keyword>
<dbReference type="EMBL" id="JBHSAX010000034">
    <property type="protein sequence ID" value="MFC3966519.1"/>
    <property type="molecule type" value="Genomic_DNA"/>
</dbReference>
<organism evidence="3 4">
    <name type="scientific">Nocardia jiangsuensis</name>
    <dbReference type="NCBI Taxonomy" id="1691563"/>
    <lineage>
        <taxon>Bacteria</taxon>
        <taxon>Bacillati</taxon>
        <taxon>Actinomycetota</taxon>
        <taxon>Actinomycetes</taxon>
        <taxon>Mycobacteriales</taxon>
        <taxon>Nocardiaceae</taxon>
        <taxon>Nocardia</taxon>
    </lineage>
</organism>